<comment type="caution">
    <text evidence="3">The sequence shown here is derived from an EMBL/GenBank/DDBJ whole genome shotgun (WGS) entry which is preliminary data.</text>
</comment>
<feature type="domain" description="VanZ-like" evidence="2">
    <location>
        <begin position="46"/>
        <end position="182"/>
    </location>
</feature>
<dbReference type="NCBIfam" id="NF037970">
    <property type="entry name" value="vanZ_1"/>
    <property type="match status" value="1"/>
</dbReference>
<keyword evidence="1" id="KW-0812">Transmembrane</keyword>
<evidence type="ECO:0000259" key="2">
    <source>
        <dbReference type="Pfam" id="PF04892"/>
    </source>
</evidence>
<dbReference type="PANTHER" id="PTHR28008">
    <property type="entry name" value="DOMAIN PROTEIN, PUTATIVE (AFU_ORTHOLOGUE AFUA_3G10980)-RELATED"/>
    <property type="match status" value="1"/>
</dbReference>
<gene>
    <name evidence="3" type="ORF">FKV42_03335</name>
</gene>
<sequence length="203" mass="23224">MQNLRKNKYLAFIAHYLLQLKQLIHKVVSWIQHFDYMKHKKEILITLTILYAGFIFYLSAQANLGVPPSAFKIPIMYELADLVKSLGLDFIIEIAEYAYEHMDKVAHMFLYFGLGALLHLTFKNSDHVLLRKYAAIFAVILGVIYGITDEFHQSFVPGRSSSVYDLLADGIGVTIAQILFVVLILMNLRRKKETGREADPGEK</sequence>
<dbReference type="AlphaFoldDB" id="A0A7Z8P573"/>
<protein>
    <recommendedName>
        <fullName evidence="2">VanZ-like domain-containing protein</fullName>
    </recommendedName>
</protein>
<keyword evidence="1" id="KW-1133">Transmembrane helix</keyword>
<evidence type="ECO:0000256" key="1">
    <source>
        <dbReference type="SAM" id="Phobius"/>
    </source>
</evidence>
<feature type="transmembrane region" description="Helical" evidence="1">
    <location>
        <begin position="129"/>
        <end position="147"/>
    </location>
</feature>
<dbReference type="InterPro" id="IPR006976">
    <property type="entry name" value="VanZ-like"/>
</dbReference>
<keyword evidence="1" id="KW-0472">Membrane</keyword>
<feature type="transmembrane region" description="Helical" evidence="1">
    <location>
        <begin position="105"/>
        <end position="122"/>
    </location>
</feature>
<name>A0A7Z8P573_9EURY</name>
<evidence type="ECO:0000313" key="3">
    <source>
        <dbReference type="EMBL" id="TQD27271.1"/>
    </source>
</evidence>
<accession>A0A7Z8P573</accession>
<evidence type="ECO:0000313" key="4">
    <source>
        <dbReference type="Proteomes" id="UP000319335"/>
    </source>
</evidence>
<dbReference type="Pfam" id="PF04892">
    <property type="entry name" value="VanZ"/>
    <property type="match status" value="1"/>
</dbReference>
<proteinExistence type="predicted"/>
<feature type="transmembrane region" description="Helical" evidence="1">
    <location>
        <begin position="167"/>
        <end position="186"/>
    </location>
</feature>
<dbReference type="PANTHER" id="PTHR28008:SF1">
    <property type="entry name" value="DOMAIN PROTEIN, PUTATIVE (AFU_ORTHOLOGUE AFUA_3G10980)-RELATED"/>
    <property type="match status" value="1"/>
</dbReference>
<dbReference type="EMBL" id="VIAQ01000009">
    <property type="protein sequence ID" value="TQD27271.1"/>
    <property type="molecule type" value="Genomic_DNA"/>
</dbReference>
<organism evidence="3 4">
    <name type="scientific">Methanolobus vulcani</name>
    <dbReference type="NCBI Taxonomy" id="38026"/>
    <lineage>
        <taxon>Archaea</taxon>
        <taxon>Methanobacteriati</taxon>
        <taxon>Methanobacteriota</taxon>
        <taxon>Stenosarchaea group</taxon>
        <taxon>Methanomicrobia</taxon>
        <taxon>Methanosarcinales</taxon>
        <taxon>Methanosarcinaceae</taxon>
        <taxon>Methanolobus</taxon>
    </lineage>
</organism>
<reference evidence="3 4" key="1">
    <citation type="submission" date="2019-06" db="EMBL/GenBank/DDBJ databases">
        <title>Draft genome sequence of Methanolobus vulcani B1d.</title>
        <authorList>
            <person name="Creighbaum A.J."/>
            <person name="Ticak T."/>
            <person name="Hariraju D."/>
            <person name="Arivett B.A."/>
            <person name="Ferguson D.J.Jr."/>
        </authorList>
    </citation>
    <scope>NUCLEOTIDE SEQUENCE [LARGE SCALE GENOMIC DNA]</scope>
    <source>
        <strain evidence="3 4">B1d</strain>
    </source>
</reference>
<keyword evidence="4" id="KW-1185">Reference proteome</keyword>
<dbReference type="Proteomes" id="UP000319335">
    <property type="component" value="Unassembled WGS sequence"/>
</dbReference>
<feature type="transmembrane region" description="Helical" evidence="1">
    <location>
        <begin position="43"/>
        <end position="60"/>
    </location>
</feature>